<reference evidence="4 5" key="1">
    <citation type="journal article" date="2019" name="Nat. Plants">
        <title>Stout camphor tree genome fills gaps in understanding of flowering plant genome evolution.</title>
        <authorList>
            <person name="Chaw S.M."/>
            <person name="Liu Y.C."/>
            <person name="Wu Y.W."/>
            <person name="Wang H.Y."/>
            <person name="Lin C.I."/>
            <person name="Wu C.S."/>
            <person name="Ke H.M."/>
            <person name="Chang L.Y."/>
            <person name="Hsu C.Y."/>
            <person name="Yang H.T."/>
            <person name="Sudianto E."/>
            <person name="Hsu M.H."/>
            <person name="Wu K.P."/>
            <person name="Wang L.N."/>
            <person name="Leebens-Mack J.H."/>
            <person name="Tsai I.J."/>
        </authorList>
    </citation>
    <scope>NUCLEOTIDE SEQUENCE [LARGE SCALE GENOMIC DNA]</scope>
    <source>
        <strain evidence="5">cv. Chaw 1501</strain>
        <tissue evidence="4">Young leaves</tissue>
    </source>
</reference>
<dbReference type="EMBL" id="QPKB01000005">
    <property type="protein sequence ID" value="RWR85898.1"/>
    <property type="molecule type" value="Genomic_DNA"/>
</dbReference>
<evidence type="ECO:0000256" key="1">
    <source>
        <dbReference type="ARBA" id="ARBA00009550"/>
    </source>
</evidence>
<evidence type="ECO:0000256" key="2">
    <source>
        <dbReference type="SAM" id="Coils"/>
    </source>
</evidence>
<evidence type="ECO:0000256" key="3">
    <source>
        <dbReference type="SAM" id="MobiDB-lite"/>
    </source>
</evidence>
<keyword evidence="2" id="KW-0175">Coiled coil</keyword>
<feature type="region of interest" description="Disordered" evidence="3">
    <location>
        <begin position="1"/>
        <end position="177"/>
    </location>
</feature>
<feature type="compositionally biased region" description="Low complexity" evidence="3">
    <location>
        <begin position="21"/>
        <end position="31"/>
    </location>
</feature>
<feature type="coiled-coil region" evidence="2">
    <location>
        <begin position="383"/>
        <end position="452"/>
    </location>
</feature>
<sequence>MEQSPANQLPEADSLPDGFVESSTEPSIPISETEKQQQQQHSSDYKDTFIDVGRSQTQIDESIPDSIPSPNRNRVHEKVFKEDETRSPDSRADKAEKPRTFPVPLSEKGSFDSDLGLVRVEDEEKRQGVAPIAIESGSNRSNGVEERLVNSEQSAEGCTESHDTAIKEKSASESTECLKNKKLESSEVKQRPVRRSLKSEKELLELTLKYQQVIAERDAAVTVREKLESLCRELQRQNKVLMDECKRVSVEGQNLRSDLSTKFHDAIKDVSKKLEEQKDECLSQLKENEMLRNKLKHLADQYTVSEQQFQQKLKQKMLELQLADLKLQQHQEKSAQEQTQMQLYAEQVSQLLATEKNLRLQLAADGEKFQQFQDALLKTNEVFEAFKLEMEKMSKSIKDLKKENNFLKSKCEKSDVSLIELVEEREHLKKQLEKVKGQKDKLESLCRLLQAERKQNLVESNASQPVPTQVKMASMDEEQS</sequence>
<evidence type="ECO:0000313" key="5">
    <source>
        <dbReference type="Proteomes" id="UP000283530"/>
    </source>
</evidence>
<dbReference type="OrthoDB" id="425555at2759"/>
<dbReference type="STRING" id="337451.A0A3S3NE82"/>
<feature type="compositionally biased region" description="Basic and acidic residues" evidence="3">
    <location>
        <begin position="159"/>
        <end position="177"/>
    </location>
</feature>
<dbReference type="PANTHER" id="PTHR16127">
    <property type="entry name" value="TAXILIN"/>
    <property type="match status" value="1"/>
</dbReference>
<dbReference type="Pfam" id="PF09728">
    <property type="entry name" value="Taxilin"/>
    <property type="match status" value="1"/>
</dbReference>
<comment type="similarity">
    <text evidence="1">Belongs to the taxilin family.</text>
</comment>
<dbReference type="PANTHER" id="PTHR16127:SF13">
    <property type="entry name" value="GH01188P"/>
    <property type="match status" value="1"/>
</dbReference>
<name>A0A3S3NE82_9MAGN</name>
<feature type="compositionally biased region" description="Basic and acidic residues" evidence="3">
    <location>
        <begin position="74"/>
        <end position="99"/>
    </location>
</feature>
<protein>
    <submittedName>
        <fullName evidence="4">Taxilin family</fullName>
    </submittedName>
</protein>
<organism evidence="4 5">
    <name type="scientific">Cinnamomum micranthum f. kanehirae</name>
    <dbReference type="NCBI Taxonomy" id="337451"/>
    <lineage>
        <taxon>Eukaryota</taxon>
        <taxon>Viridiplantae</taxon>
        <taxon>Streptophyta</taxon>
        <taxon>Embryophyta</taxon>
        <taxon>Tracheophyta</taxon>
        <taxon>Spermatophyta</taxon>
        <taxon>Magnoliopsida</taxon>
        <taxon>Magnoliidae</taxon>
        <taxon>Laurales</taxon>
        <taxon>Lauraceae</taxon>
        <taxon>Cinnamomum</taxon>
    </lineage>
</organism>
<proteinExistence type="inferred from homology"/>
<dbReference type="GO" id="GO:0019905">
    <property type="term" value="F:syntaxin binding"/>
    <property type="evidence" value="ECO:0007669"/>
    <property type="project" value="InterPro"/>
</dbReference>
<gene>
    <name evidence="4" type="ORF">CKAN_01477400</name>
</gene>
<feature type="region of interest" description="Disordered" evidence="3">
    <location>
        <begin position="457"/>
        <end position="480"/>
    </location>
</feature>
<dbReference type="AlphaFoldDB" id="A0A3S3NE82"/>
<accession>A0A3S3NE82</accession>
<keyword evidence="5" id="KW-1185">Reference proteome</keyword>
<dbReference type="Proteomes" id="UP000283530">
    <property type="component" value="Unassembled WGS sequence"/>
</dbReference>
<feature type="coiled-coil region" evidence="2">
    <location>
        <begin position="217"/>
        <end position="347"/>
    </location>
</feature>
<comment type="caution">
    <text evidence="4">The sequence shown here is derived from an EMBL/GenBank/DDBJ whole genome shotgun (WGS) entry which is preliminary data.</text>
</comment>
<dbReference type="InterPro" id="IPR026183">
    <property type="entry name" value="Taxilin_fam"/>
</dbReference>
<feature type="compositionally biased region" description="Polar residues" evidence="3">
    <location>
        <begin position="457"/>
        <end position="467"/>
    </location>
</feature>
<evidence type="ECO:0000313" key="4">
    <source>
        <dbReference type="EMBL" id="RWR85898.1"/>
    </source>
</evidence>